<sequence length="1137" mass="120987">MSAFSSALAPEAGAGAGLSSSPFLSPAKSQSRSQGGGGAGSDAGSIFGGYGNGDQSVSMLSAADPADVDELEDSVRQSRTIEDFTRIISEFRLNRRSLYDDTLQPQEGGASSSACEGSVGGSENDKSGSVDDVSLFAGNNDGKTICCCSKEDCQRAMRASQEWRDMEADLRLSAEIGQALLRRHDDIQLQSTKQAEEFVQQRDGLMSRLTRSYKETSALERQLAQANLNLEAADSSNRTLLHELDEVRAQLSKMKASQARLVGSEEKATRLSRDLEDMRQELLAERKRADHCEAKAKKAAARADQLSESLRFARKEIEIASRREGRVEIGEEALEEARQRLIAGLSQQSVSPSEDNSELTQMITTLIKDNEGLREDHQKLRDLLDACNEELAAVREDPVTFERATSVSPNVDRPSRSSSGAGFSDSYRVSSRAPTHEGVEGRRFSLQDGGAEADHTMQLNELDCAQRPTTLADEIIQDFATSQRPLMRSSSQFRSKRTQSRSSNHSSLAESGLGSPRLDGPGLLSPPISSGLGRNPMQEYADGAIQSYMEAGSGRSETNRDAFSRSDRSEKGEVESEQAKRERDTRTGQLSTLLDYIQRLFNRLSTADVDTLTKRLQRQHLAGDVGHLARTTVNSIMRDVDGLKDHFRRLMEQETRSNSKDDSSVGSSFKENSESLVARKEFFALLKVLRDVLFELAKLRTCINEIHMQPGNAAKLLQEHLGAVVEEKSILPIPIGAGVGWLGRMLIGTPTATTPATSPGAGQPSSATSQAAAIKLGFGKPTDVGKAGPMRQASGGGFGGRLAPRASAAVVSSSVAVEVKGSHASANEAPRGQPPASPTGALRAGLRPSRGRAGPGSLSRTQSKNLSGLFVGSLANPDAWSFMERPSPSSFSATGSGFARESLLSGRRLDQRPLSRIVDDDEVSLHHGRRGHGLESGSPEDSFPGALLERTLRPRGLSDSSIRSTFIEHGQAPPRPSPVSRIITPATLALQASSDGPNATARAVRSEDLPEDDGGAGVTSPSLSDSSASTGPPSKAEKVRNLLSTSSGPTLRPTPSAAALSLAAARSGGKRNVSASSASSAGLGESSKEVAAEIGSKPIATGNVKAGVGGIPYSKTSAAEESALSSSLVYNRGVRKF</sequence>
<accession>A0ACD0P4B7</accession>
<organism evidence="1 2">
    <name type="scientific">Violaceomyces palustris</name>
    <dbReference type="NCBI Taxonomy" id="1673888"/>
    <lineage>
        <taxon>Eukaryota</taxon>
        <taxon>Fungi</taxon>
        <taxon>Dikarya</taxon>
        <taxon>Basidiomycota</taxon>
        <taxon>Ustilaginomycotina</taxon>
        <taxon>Ustilaginomycetes</taxon>
        <taxon>Violaceomycetales</taxon>
        <taxon>Violaceomycetaceae</taxon>
        <taxon>Violaceomyces</taxon>
    </lineage>
</organism>
<dbReference type="EMBL" id="KZ819751">
    <property type="protein sequence ID" value="PWN52908.1"/>
    <property type="molecule type" value="Genomic_DNA"/>
</dbReference>
<keyword evidence="2" id="KW-1185">Reference proteome</keyword>
<gene>
    <name evidence="1" type="ORF">IE53DRAFT_311194</name>
</gene>
<name>A0ACD0P4B7_9BASI</name>
<reference evidence="1 2" key="1">
    <citation type="journal article" date="2018" name="Mol. Biol. Evol.">
        <title>Broad Genomic Sampling Reveals a Smut Pathogenic Ancestry of the Fungal Clade Ustilaginomycotina.</title>
        <authorList>
            <person name="Kijpornyongpan T."/>
            <person name="Mondo S.J."/>
            <person name="Barry K."/>
            <person name="Sandor L."/>
            <person name="Lee J."/>
            <person name="Lipzen A."/>
            <person name="Pangilinan J."/>
            <person name="LaButti K."/>
            <person name="Hainaut M."/>
            <person name="Henrissat B."/>
            <person name="Grigoriev I.V."/>
            <person name="Spatafora J.W."/>
            <person name="Aime M.C."/>
        </authorList>
    </citation>
    <scope>NUCLEOTIDE SEQUENCE [LARGE SCALE GENOMIC DNA]</scope>
    <source>
        <strain evidence="1 2">SA 807</strain>
    </source>
</reference>
<evidence type="ECO:0000313" key="1">
    <source>
        <dbReference type="EMBL" id="PWN52908.1"/>
    </source>
</evidence>
<dbReference type="Proteomes" id="UP000245626">
    <property type="component" value="Unassembled WGS sequence"/>
</dbReference>
<proteinExistence type="predicted"/>
<evidence type="ECO:0000313" key="2">
    <source>
        <dbReference type="Proteomes" id="UP000245626"/>
    </source>
</evidence>
<protein>
    <submittedName>
        <fullName evidence="1">Uncharacterized protein</fullName>
    </submittedName>
</protein>